<evidence type="ECO:0000256" key="5">
    <source>
        <dbReference type="ARBA" id="ARBA00022927"/>
    </source>
</evidence>
<dbReference type="eggNOG" id="KOG4479">
    <property type="taxonomic scope" value="Eukaryota"/>
</dbReference>
<dbReference type="FunFam" id="1.10.246.140:FF:000001">
    <property type="entry name" value="Transcription and mRNA export factor ENY2"/>
    <property type="match status" value="1"/>
</dbReference>
<reference evidence="12" key="2">
    <citation type="submission" date="2015-11" db="EMBL/GenBank/DDBJ databases">
        <authorList>
            <person name="Zhang Y."/>
            <person name="Guo Z."/>
        </authorList>
    </citation>
    <scope>NUCLEOTIDE SEQUENCE</scope>
</reference>
<dbReference type="GO" id="GO:0003713">
    <property type="term" value="F:transcription coactivator activity"/>
    <property type="evidence" value="ECO:0007669"/>
    <property type="project" value="UniProtKB-UniRule"/>
</dbReference>
<comment type="subcellular location">
    <subcellularLocation>
        <location evidence="1 11">Nucleus</location>
        <location evidence="1 11">Nucleoplasm</location>
    </subcellularLocation>
</comment>
<dbReference type="HAMAP" id="MF_03046">
    <property type="entry name" value="ENY2_Sus1"/>
    <property type="match status" value="1"/>
</dbReference>
<keyword evidence="13" id="KW-1185">Reference proteome</keyword>
<dbReference type="GO" id="GO:0015031">
    <property type="term" value="P:protein transport"/>
    <property type="evidence" value="ECO:0007669"/>
    <property type="project" value="UniProtKB-KW"/>
</dbReference>
<dbReference type="EMBL" id="LN902843">
    <property type="protein sequence ID" value="CDI96933.1"/>
    <property type="molecule type" value="Genomic_DNA"/>
</dbReference>
<evidence type="ECO:0000313" key="13">
    <source>
        <dbReference type="Proteomes" id="UP000017246"/>
    </source>
</evidence>
<comment type="similarity">
    <text evidence="11">Belongs to the ENY2 family.</text>
</comment>
<dbReference type="Pfam" id="PF10163">
    <property type="entry name" value="EnY2"/>
    <property type="match status" value="1"/>
</dbReference>
<name>A0A087VXI7_ECHMU</name>
<keyword evidence="9 11" id="KW-0804">Transcription</keyword>
<evidence type="ECO:0000256" key="1">
    <source>
        <dbReference type="ARBA" id="ARBA00004642"/>
    </source>
</evidence>
<dbReference type="GO" id="GO:0006325">
    <property type="term" value="P:chromatin organization"/>
    <property type="evidence" value="ECO:0007669"/>
    <property type="project" value="UniProtKB-KW"/>
</dbReference>
<evidence type="ECO:0000256" key="11">
    <source>
        <dbReference type="HAMAP-Rule" id="MF_03046"/>
    </source>
</evidence>
<evidence type="ECO:0000256" key="9">
    <source>
        <dbReference type="ARBA" id="ARBA00023163"/>
    </source>
</evidence>
<organism evidence="12 13">
    <name type="scientific">Echinococcus multilocularis</name>
    <name type="common">Fox tapeworm</name>
    <dbReference type="NCBI Taxonomy" id="6211"/>
    <lineage>
        <taxon>Eukaryota</taxon>
        <taxon>Metazoa</taxon>
        <taxon>Spiralia</taxon>
        <taxon>Lophotrochozoa</taxon>
        <taxon>Platyhelminthes</taxon>
        <taxon>Cestoda</taxon>
        <taxon>Eucestoda</taxon>
        <taxon>Cyclophyllidea</taxon>
        <taxon>Taeniidae</taxon>
        <taxon>Echinococcus</taxon>
    </lineage>
</organism>
<dbReference type="STRING" id="6211.A0A087VXI7"/>
<dbReference type="OrthoDB" id="6221744at2759"/>
<keyword evidence="3 11" id="KW-0509">mRNA transport</keyword>
<dbReference type="Gene3D" id="1.10.246.140">
    <property type="match status" value="1"/>
</dbReference>
<dbReference type="InterPro" id="IPR038212">
    <property type="entry name" value="TF_EnY2_sf"/>
</dbReference>
<dbReference type="GO" id="GO:0006368">
    <property type="term" value="P:transcription elongation by RNA polymerase II"/>
    <property type="evidence" value="ECO:0007669"/>
    <property type="project" value="UniProtKB-UniRule"/>
</dbReference>
<keyword evidence="8 11" id="KW-0010">Activator</keyword>
<dbReference type="InterPro" id="IPR018783">
    <property type="entry name" value="TF_ENY2"/>
</dbReference>
<accession>A0A087VXI7</accession>
<dbReference type="GO" id="GO:0070390">
    <property type="term" value="C:transcription export complex 2"/>
    <property type="evidence" value="ECO:0007669"/>
    <property type="project" value="UniProtKB-UniRule"/>
</dbReference>
<gene>
    <name evidence="12" type="ORF">EmuJ_000066400</name>
</gene>
<dbReference type="GO" id="GO:0005654">
    <property type="term" value="C:nucleoplasm"/>
    <property type="evidence" value="ECO:0007669"/>
    <property type="project" value="UniProtKB-SubCell"/>
</dbReference>
<evidence type="ECO:0000313" key="12">
    <source>
        <dbReference type="EMBL" id="CDI96933.1"/>
    </source>
</evidence>
<evidence type="ECO:0000256" key="4">
    <source>
        <dbReference type="ARBA" id="ARBA00022853"/>
    </source>
</evidence>
<keyword evidence="4 11" id="KW-0156">Chromatin regulator</keyword>
<dbReference type="AlphaFoldDB" id="A0A087VXI7"/>
<proteinExistence type="inferred from homology"/>
<evidence type="ECO:0000256" key="6">
    <source>
        <dbReference type="ARBA" id="ARBA00023010"/>
    </source>
</evidence>
<reference evidence="12" key="1">
    <citation type="journal article" date="2013" name="Nature">
        <title>The genomes of four tapeworm species reveal adaptations to parasitism.</title>
        <authorList>
            <person name="Tsai I.J."/>
            <person name="Zarowiecki M."/>
            <person name="Holroyd N."/>
            <person name="Garciarrubio A."/>
            <person name="Sanchez-Flores A."/>
            <person name="Brooks K.L."/>
            <person name="Tracey A."/>
            <person name="Bobes R.J."/>
            <person name="Fragoso G."/>
            <person name="Sciutto E."/>
            <person name="Aslett M."/>
            <person name="Beasley H."/>
            <person name="Bennett H.M."/>
            <person name="Cai J."/>
            <person name="Camicia F."/>
            <person name="Clark R."/>
            <person name="Cucher M."/>
            <person name="De Silva N."/>
            <person name="Day T.A."/>
            <person name="Deplazes P."/>
            <person name="Estrada K."/>
            <person name="Fernandez C."/>
            <person name="Holland P.W."/>
            <person name="Hou J."/>
            <person name="Hu S."/>
            <person name="Huckvale T."/>
            <person name="Hung S.S."/>
            <person name="Kamenetzky L."/>
            <person name="Keane J.A."/>
            <person name="Kiss F."/>
            <person name="Koziol U."/>
            <person name="Lambert O."/>
            <person name="Liu K."/>
            <person name="Luo X."/>
            <person name="Luo Y."/>
            <person name="Macchiaroli N."/>
            <person name="Nichol S."/>
            <person name="Paps J."/>
            <person name="Parkinson J."/>
            <person name="Pouchkina-Stantcheva N."/>
            <person name="Riddiford N."/>
            <person name="Rosenzvit M."/>
            <person name="Salinas G."/>
            <person name="Wasmuth J.D."/>
            <person name="Zamanian M."/>
            <person name="Zheng Y."/>
            <person name="Cai X."/>
            <person name="Soberon X."/>
            <person name="Olson P.D."/>
            <person name="Laclette J.P."/>
            <person name="Brehm K."/>
            <person name="Berriman M."/>
            <person name="Garciarrubio A."/>
            <person name="Bobes R.J."/>
            <person name="Fragoso G."/>
            <person name="Sanchez-Flores A."/>
            <person name="Estrada K."/>
            <person name="Cevallos M.A."/>
            <person name="Morett E."/>
            <person name="Gonzalez V."/>
            <person name="Portillo T."/>
            <person name="Ochoa-Leyva A."/>
            <person name="Jose M.V."/>
            <person name="Sciutto E."/>
            <person name="Landa A."/>
            <person name="Jimenez L."/>
            <person name="Valdes V."/>
            <person name="Carrero J.C."/>
            <person name="Larralde C."/>
            <person name="Morales-Montor J."/>
            <person name="Limon-Lason J."/>
            <person name="Soberon X."/>
            <person name="Laclette J.P."/>
        </authorList>
    </citation>
    <scope>NUCLEOTIDE SEQUENCE [LARGE SCALE GENOMIC DNA]</scope>
</reference>
<evidence type="ECO:0000256" key="10">
    <source>
        <dbReference type="ARBA" id="ARBA00023242"/>
    </source>
</evidence>
<keyword evidence="10 11" id="KW-0539">Nucleus</keyword>
<dbReference type="GO" id="GO:0005643">
    <property type="term" value="C:nuclear pore"/>
    <property type="evidence" value="ECO:0007669"/>
    <property type="project" value="UniProtKB-UniRule"/>
</dbReference>
<evidence type="ECO:0000256" key="8">
    <source>
        <dbReference type="ARBA" id="ARBA00023159"/>
    </source>
</evidence>
<keyword evidence="5 11" id="KW-0653">Protein transport</keyword>
<dbReference type="PANTHER" id="PTHR12514">
    <property type="entry name" value="ENHANCER OF YELLOW 2 TRANSCRIPTION FACTOR"/>
    <property type="match status" value="1"/>
</dbReference>
<sequence length="106" mass="12342">MTAMQEDCAKLRTYINEQLMLTGERERLKDLLRTRLLECGWRDELKSYCKEVIAKKGISCVTVNDLVTELTPVARRLVPDSVKQELVDAIRKFLPKDREDNDDNNE</sequence>
<protein>
    <recommendedName>
        <fullName evidence="11">Transcription and mRNA export factor ENY2</fullName>
    </recommendedName>
    <alternativeName>
        <fullName evidence="11">Enhancer of yellow 2 transcription factor homolog</fullName>
    </alternativeName>
</protein>
<comment type="function">
    <text evidence="11">Involved in mRNA export coupled transcription activation by association with both the TREX-2 and the SAGA complexes. The transcription regulatory histone acetylation (HAT) complex SAGA is a multiprotein complex that activates transcription by remodeling chromatin and mediating histone acetylation and deubiquitination. Within the SAGA complex, participates to a subcomplex that specifically deubiquitinates histones. The SAGA complex is recruited to specific gene promoters by activators, where it is required for transcription. The TREX-2 complex functions in docking export-competent ribonucleoprotein particles (mRNPs) to the nuclear entrance of the nuclear pore complex (nuclear basket). TREX-2 participates in mRNA export and accurate chromatin positioning in the nucleus by tethering genes to the nuclear periphery.</text>
</comment>
<dbReference type="GO" id="GO:0071819">
    <property type="term" value="C:DUBm complex"/>
    <property type="evidence" value="ECO:0007669"/>
    <property type="project" value="UniProtKB-UniRule"/>
</dbReference>
<comment type="subunit">
    <text evidence="11">Component of the nuclear pore complex (NPC)-associated TREX-2 complex (transcription and export complex 2). Component of the SAGA transcription coactivator-HAT complex. Within the SAGA complex, participates to a subcomplex of SAGA called the DUB module (deubiquitination module).</text>
</comment>
<dbReference type="GO" id="GO:0006406">
    <property type="term" value="P:mRNA export from nucleus"/>
    <property type="evidence" value="ECO:0007669"/>
    <property type="project" value="UniProtKB-UniRule"/>
</dbReference>
<evidence type="ECO:0000256" key="7">
    <source>
        <dbReference type="ARBA" id="ARBA00023015"/>
    </source>
</evidence>
<evidence type="ECO:0000256" key="2">
    <source>
        <dbReference type="ARBA" id="ARBA00022448"/>
    </source>
</evidence>
<evidence type="ECO:0000256" key="3">
    <source>
        <dbReference type="ARBA" id="ARBA00022816"/>
    </source>
</evidence>
<dbReference type="OMA" id="RLMCRNI"/>
<keyword evidence="2 11" id="KW-0813">Transport</keyword>
<dbReference type="GO" id="GO:0000124">
    <property type="term" value="C:SAGA complex"/>
    <property type="evidence" value="ECO:0007669"/>
    <property type="project" value="UniProtKB-UniRule"/>
</dbReference>
<keyword evidence="7 11" id="KW-0805">Transcription regulation</keyword>
<dbReference type="Proteomes" id="UP000017246">
    <property type="component" value="Unassembled WGS sequence"/>
</dbReference>
<keyword evidence="6 11" id="KW-0811">Translocation</keyword>